<dbReference type="PANTHER" id="PTHR46648:SF1">
    <property type="entry name" value="ADENOSINE 5'-MONOPHOSPHORAMIDASE HNT1"/>
    <property type="match status" value="1"/>
</dbReference>
<dbReference type="EMBL" id="CP018622">
    <property type="protein sequence ID" value="AUJ23831.1"/>
    <property type="molecule type" value="Genomic_DNA"/>
</dbReference>
<dbReference type="PROSITE" id="PS51084">
    <property type="entry name" value="HIT_2"/>
    <property type="match status" value="1"/>
</dbReference>
<dbReference type="PANTHER" id="PTHR46648">
    <property type="entry name" value="HIT FAMILY PROTEIN 1"/>
    <property type="match status" value="1"/>
</dbReference>
<dbReference type="InterPro" id="IPR011146">
    <property type="entry name" value="HIT-like"/>
</dbReference>
<dbReference type="InterPro" id="IPR036265">
    <property type="entry name" value="HIT-like_sf"/>
</dbReference>
<evidence type="ECO:0000256" key="1">
    <source>
        <dbReference type="PIRSR" id="PIRSR601310-1"/>
    </source>
</evidence>
<evidence type="ECO:0000259" key="4">
    <source>
        <dbReference type="PROSITE" id="PS51084"/>
    </source>
</evidence>
<gene>
    <name evidence="5" type="ORF">A21D_00719</name>
</gene>
<dbReference type="InterPro" id="IPR001310">
    <property type="entry name" value="Histidine_triad_HIT"/>
</dbReference>
<evidence type="ECO:0000256" key="2">
    <source>
        <dbReference type="PIRSR" id="PIRSR601310-3"/>
    </source>
</evidence>
<dbReference type="PRINTS" id="PR00332">
    <property type="entry name" value="HISTRIAD"/>
</dbReference>
<dbReference type="GO" id="GO:0016787">
    <property type="term" value="F:hydrolase activity"/>
    <property type="evidence" value="ECO:0007669"/>
    <property type="project" value="UniProtKB-KW"/>
</dbReference>
<proteinExistence type="predicted"/>
<dbReference type="Proteomes" id="UP000234237">
    <property type="component" value="Chromosome"/>
</dbReference>
<evidence type="ECO:0000256" key="3">
    <source>
        <dbReference type="PROSITE-ProRule" id="PRU00464"/>
    </source>
</evidence>
<dbReference type="GO" id="GO:0009117">
    <property type="term" value="P:nucleotide metabolic process"/>
    <property type="evidence" value="ECO:0007669"/>
    <property type="project" value="TreeGrafter"/>
</dbReference>
<dbReference type="Gene3D" id="3.30.428.10">
    <property type="entry name" value="HIT-like"/>
    <property type="match status" value="1"/>
</dbReference>
<dbReference type="Pfam" id="PF01230">
    <property type="entry name" value="HIT"/>
    <property type="match status" value="1"/>
</dbReference>
<dbReference type="EC" id="3.-.-.-" evidence="5"/>
<dbReference type="SUPFAM" id="SSF54197">
    <property type="entry name" value="HIT-like"/>
    <property type="match status" value="1"/>
</dbReference>
<reference evidence="6" key="1">
    <citation type="submission" date="2016-11" db="EMBL/GenBank/DDBJ databases">
        <title>Complete genome sequence of Virgibacillus pantothenticus 21D, a halophilic bacterium isolated from the deep hypersaline anoxic basin Discovery in the Mediterranean Sea.</title>
        <authorList>
            <person name="Zeaiter Z."/>
            <person name="Booth J.M."/>
            <person name="Prosdocimi E.M."/>
            <person name="Mapelli F."/>
            <person name="Fusi M."/>
            <person name="Daffonchio D."/>
            <person name="Borin S."/>
            <person name="Crotti E."/>
        </authorList>
    </citation>
    <scope>NUCLEOTIDE SEQUENCE [LARGE SCALE GENOMIC DNA]</scope>
    <source>
        <strain evidence="6">21D</strain>
    </source>
</reference>
<protein>
    <submittedName>
        <fullName evidence="5">HIT-like protein</fullName>
        <ecNumber evidence="5">3.-.-.-</ecNumber>
    </submittedName>
</protein>
<feature type="short sequence motif" description="Histidine triad motif" evidence="2 3">
    <location>
        <begin position="98"/>
        <end position="102"/>
    </location>
</feature>
<accession>A0A2K9J1E7</accession>
<dbReference type="RefSeq" id="WP_101932720.1">
    <property type="nucleotide sequence ID" value="NZ_CP018622.1"/>
</dbReference>
<evidence type="ECO:0000313" key="6">
    <source>
        <dbReference type="Proteomes" id="UP000234237"/>
    </source>
</evidence>
<name>A0A2K9J1E7_9BACI</name>
<feature type="domain" description="HIT" evidence="4">
    <location>
        <begin position="5"/>
        <end position="114"/>
    </location>
</feature>
<organism evidence="5 6">
    <name type="scientific">Virgibacillus dokdonensis</name>
    <dbReference type="NCBI Taxonomy" id="302167"/>
    <lineage>
        <taxon>Bacteria</taxon>
        <taxon>Bacillati</taxon>
        <taxon>Bacillota</taxon>
        <taxon>Bacilli</taxon>
        <taxon>Bacillales</taxon>
        <taxon>Bacillaceae</taxon>
        <taxon>Virgibacillus</taxon>
    </lineage>
</organism>
<dbReference type="AlphaFoldDB" id="A0A2K9J1E7"/>
<sequence length="141" mass="16408">METCIFCQITREEAFSYTIYKNEYVTAFLDKYPVNSGHILLVTNQHYKTLDLINNKTISIEIINTLIYIAKKLVNSGFCNDYSILQGNGINANQEIMHVHFHIIPRFKSDNVKFLLETDYEAAAEKNMEKTFKKILEVMKT</sequence>
<dbReference type="KEGG" id="vpn:A21D_00719"/>
<feature type="active site" description="Tele-AMP-histidine intermediate" evidence="1">
    <location>
        <position position="100"/>
    </location>
</feature>
<evidence type="ECO:0000313" key="5">
    <source>
        <dbReference type="EMBL" id="AUJ23831.1"/>
    </source>
</evidence>
<keyword evidence="5" id="KW-0378">Hydrolase</keyword>